<comment type="caution">
    <text evidence="1">The sequence shown here is derived from an EMBL/GenBank/DDBJ whole genome shotgun (WGS) entry which is preliminary data.</text>
</comment>
<name>A0A9X4JVV3_9FIRM</name>
<organism evidence="1 2">
    <name type="scientific">Pelotomaculum isophthalicicum JI</name>
    <dbReference type="NCBI Taxonomy" id="947010"/>
    <lineage>
        <taxon>Bacteria</taxon>
        <taxon>Bacillati</taxon>
        <taxon>Bacillota</taxon>
        <taxon>Clostridia</taxon>
        <taxon>Eubacteriales</taxon>
        <taxon>Desulfotomaculaceae</taxon>
        <taxon>Pelotomaculum</taxon>
    </lineage>
</organism>
<gene>
    <name evidence="1" type="ORF">L7E55_06870</name>
</gene>
<accession>A0A9X4JVV3</accession>
<dbReference type="Proteomes" id="UP001154312">
    <property type="component" value="Unassembled WGS sequence"/>
</dbReference>
<sequence>MSKLVITFICENRHDIETVTVDLARRGEVTKEEIWQMLTKDSRCKKCGSDKFIYRTRYKD</sequence>
<protein>
    <submittedName>
        <fullName evidence="1">Uncharacterized protein</fullName>
    </submittedName>
</protein>
<evidence type="ECO:0000313" key="2">
    <source>
        <dbReference type="Proteomes" id="UP001154312"/>
    </source>
</evidence>
<dbReference type="RefSeq" id="WP_277443364.1">
    <property type="nucleotide sequence ID" value="NZ_JAKOAV010000009.1"/>
</dbReference>
<evidence type="ECO:0000313" key="1">
    <source>
        <dbReference type="EMBL" id="MDF9408082.1"/>
    </source>
</evidence>
<proteinExistence type="predicted"/>
<dbReference type="EMBL" id="JAKOAV010000009">
    <property type="protein sequence ID" value="MDF9408082.1"/>
    <property type="molecule type" value="Genomic_DNA"/>
</dbReference>
<dbReference type="AlphaFoldDB" id="A0A9X4JVV3"/>
<keyword evidence="2" id="KW-1185">Reference proteome</keyword>
<reference evidence="1" key="1">
    <citation type="submission" date="2022-02" db="EMBL/GenBank/DDBJ databases">
        <authorList>
            <person name="Leng L."/>
        </authorList>
    </citation>
    <scope>NUCLEOTIDE SEQUENCE</scope>
    <source>
        <strain evidence="1">JI</strain>
    </source>
</reference>